<protein>
    <recommendedName>
        <fullName evidence="5">Coiled-coil domain-containing protein 61</fullName>
    </recommendedName>
</protein>
<keyword evidence="1" id="KW-0175">Coiled coil</keyword>
<evidence type="ECO:0000313" key="3">
    <source>
        <dbReference type="EMBL" id="SPQ98718.1"/>
    </source>
</evidence>
<evidence type="ECO:0000256" key="2">
    <source>
        <dbReference type="SAM" id="MobiDB-lite"/>
    </source>
</evidence>
<feature type="compositionally biased region" description="Polar residues" evidence="2">
    <location>
        <begin position="386"/>
        <end position="400"/>
    </location>
</feature>
<organism evidence="3 4">
    <name type="scientific">Plasmodiophora brassicae</name>
    <name type="common">Clubroot disease agent</name>
    <dbReference type="NCBI Taxonomy" id="37360"/>
    <lineage>
        <taxon>Eukaryota</taxon>
        <taxon>Sar</taxon>
        <taxon>Rhizaria</taxon>
        <taxon>Endomyxa</taxon>
        <taxon>Phytomyxea</taxon>
        <taxon>Plasmodiophorida</taxon>
        <taxon>Plasmodiophoridae</taxon>
        <taxon>Plasmodiophora</taxon>
    </lineage>
</organism>
<accession>A0A3P3YEW1</accession>
<evidence type="ECO:0008006" key="5">
    <source>
        <dbReference type="Google" id="ProtNLM"/>
    </source>
</evidence>
<dbReference type="AlphaFoldDB" id="A0A3P3YEW1"/>
<proteinExistence type="predicted"/>
<sequence length="479" mass="53194">MSSRVEQHADLTSHSVDYALYSAIVDDELIVEAEQKSNGQRWSGVFTAKYIEDMTANTGNVKKFSVFVNMLWAALRGSTDSVFVDLLTASDLESLRSRTAGPQSNGRPGTQRKPSKPNNKRYLILTYTVEFDRVHYPLMLKHSEVPETEALQRTIQRLRAELATAKSSRHQPDRQQSDLLDKLQAENRRLAQMVDDSVSTAEQRLADAQAEIGDLHAALSSERAKVQALTKQLEKLRLESMQKPVRKPATSSLPRYTEAVAVRHRFRLFDTEETACFKGTTCSSKPRIDGQGAGSNVADDAGPAPFAITRDDWRSRSPRVPAPRFDPTAYVRERAHKLRSGSSRSPSPWTSQAANSSPARSRGRSSSRGFTAGERSPAARSPGSGKENSARQAQTRTQPVLRSASERLMPKRTLDERKALPPRIDDDDRSPSPDGANSRTSTCDRVRTAGQIRDLDARLNELQRFLKVAKSSSARALNH</sequence>
<name>A0A3P3YEW1_PLABS</name>
<geneLocation type="mitochondrion" evidence="3"/>
<dbReference type="CDD" id="cd22284">
    <property type="entry name" value="HD_CCDC61_N"/>
    <property type="match status" value="1"/>
</dbReference>
<feature type="compositionally biased region" description="Low complexity" evidence="2">
    <location>
        <begin position="340"/>
        <end position="373"/>
    </location>
</feature>
<gene>
    <name evidence="3" type="ORF">PLBR_LOCUS5933</name>
</gene>
<feature type="region of interest" description="Disordered" evidence="2">
    <location>
        <begin position="280"/>
        <end position="447"/>
    </location>
</feature>
<feature type="coiled-coil region" evidence="1">
    <location>
        <begin position="148"/>
        <end position="239"/>
    </location>
</feature>
<keyword evidence="3" id="KW-0496">Mitochondrion</keyword>
<dbReference type="EMBL" id="OVEO01000010">
    <property type="protein sequence ID" value="SPQ98718.1"/>
    <property type="molecule type" value="Genomic_DNA"/>
</dbReference>
<reference evidence="3 4" key="1">
    <citation type="submission" date="2018-03" db="EMBL/GenBank/DDBJ databases">
        <authorList>
            <person name="Fogelqvist J."/>
        </authorList>
    </citation>
    <scope>NUCLEOTIDE SEQUENCE [LARGE SCALE GENOMIC DNA]</scope>
</reference>
<feature type="compositionally biased region" description="Basic and acidic residues" evidence="2">
    <location>
        <begin position="404"/>
        <end position="431"/>
    </location>
</feature>
<evidence type="ECO:0000256" key="1">
    <source>
        <dbReference type="SAM" id="Coils"/>
    </source>
</evidence>
<evidence type="ECO:0000313" key="4">
    <source>
        <dbReference type="Proteomes" id="UP000290189"/>
    </source>
</evidence>
<dbReference type="Proteomes" id="UP000290189">
    <property type="component" value="Unassembled WGS sequence"/>
</dbReference>
<feature type="region of interest" description="Disordered" evidence="2">
    <location>
        <begin position="97"/>
        <end position="118"/>
    </location>
</feature>
<dbReference type="InterPro" id="IPR049733">
    <property type="entry name" value="CCDC61_N"/>
</dbReference>